<reference evidence="3" key="1">
    <citation type="submission" date="2023-07" db="EMBL/GenBank/DDBJ databases">
        <authorList>
            <consortium name="AG Swart"/>
            <person name="Singh M."/>
            <person name="Singh A."/>
            <person name="Seah K."/>
            <person name="Emmerich C."/>
        </authorList>
    </citation>
    <scope>NUCLEOTIDE SEQUENCE</scope>
    <source>
        <strain evidence="3">DP1</strain>
    </source>
</reference>
<dbReference type="InterPro" id="IPR014710">
    <property type="entry name" value="RmlC-like_jellyroll"/>
</dbReference>
<dbReference type="Proteomes" id="UP001295684">
    <property type="component" value="Unassembled WGS sequence"/>
</dbReference>
<evidence type="ECO:0000256" key="1">
    <source>
        <dbReference type="SAM" id="MobiDB-lite"/>
    </source>
</evidence>
<evidence type="ECO:0000313" key="4">
    <source>
        <dbReference type="Proteomes" id="UP001295684"/>
    </source>
</evidence>
<dbReference type="CDD" id="cd00038">
    <property type="entry name" value="CAP_ED"/>
    <property type="match status" value="1"/>
</dbReference>
<gene>
    <name evidence="3" type="ORF">ECRASSUSDP1_LOCUS4162</name>
</gene>
<proteinExistence type="predicted"/>
<sequence length="418" mass="49269">MNNVQVDPESKKVCINSNIPQISQSPKEGEPQVRSRNRSHSYTTMTENLYKKTILPKKFDQKRKRIWQTSDDDFEHYMNHRKNRFQAYFNRTTELESANGVNTPQDLLNSYSLSRDKNRKNLLAKPLRNPSACKSRLLDPKWEKSLAEYESRSRSIEPKYKLLYNKHKKVNFQVRLKPRIQTRNQHYWDEERNSAMRPVPTQTSHPRALTSITYPKTHQKLKSHLNLKFQTDLNPSILLFNALNSRIRKCFYRDAQGHMAVFQERLYRIHPVVCKNLTLESFTVILRNCKFLVVKQGKVLYKQKAWASAFYFVLCGVLRLERDGEVYGQAQLGNFVGEDFMFLPSERLESYKFHETAIAVDEAYLLEVPLYIWQRVKGILLEMGNVQCVKNFQTLIKSSYVLKRNWKNFVDNASTPLL</sequence>
<dbReference type="Gene3D" id="2.60.120.10">
    <property type="entry name" value="Jelly Rolls"/>
    <property type="match status" value="1"/>
</dbReference>
<dbReference type="PROSITE" id="PS50042">
    <property type="entry name" value="CNMP_BINDING_3"/>
    <property type="match status" value="1"/>
</dbReference>
<feature type="domain" description="Cyclic nucleotide-binding" evidence="2">
    <location>
        <begin position="273"/>
        <end position="347"/>
    </location>
</feature>
<evidence type="ECO:0000313" key="3">
    <source>
        <dbReference type="EMBL" id="CAI2362834.1"/>
    </source>
</evidence>
<dbReference type="InterPro" id="IPR000595">
    <property type="entry name" value="cNMP-bd_dom"/>
</dbReference>
<organism evidence="3 4">
    <name type="scientific">Euplotes crassus</name>
    <dbReference type="NCBI Taxonomy" id="5936"/>
    <lineage>
        <taxon>Eukaryota</taxon>
        <taxon>Sar</taxon>
        <taxon>Alveolata</taxon>
        <taxon>Ciliophora</taxon>
        <taxon>Intramacronucleata</taxon>
        <taxon>Spirotrichea</taxon>
        <taxon>Hypotrichia</taxon>
        <taxon>Euplotida</taxon>
        <taxon>Euplotidae</taxon>
        <taxon>Moneuplotes</taxon>
    </lineage>
</organism>
<keyword evidence="4" id="KW-1185">Reference proteome</keyword>
<dbReference type="SUPFAM" id="SSF51206">
    <property type="entry name" value="cAMP-binding domain-like"/>
    <property type="match status" value="1"/>
</dbReference>
<evidence type="ECO:0000259" key="2">
    <source>
        <dbReference type="PROSITE" id="PS50042"/>
    </source>
</evidence>
<dbReference type="InterPro" id="IPR018490">
    <property type="entry name" value="cNMP-bd_dom_sf"/>
</dbReference>
<protein>
    <recommendedName>
        <fullName evidence="2">Cyclic nucleotide-binding domain-containing protein</fullName>
    </recommendedName>
</protein>
<comment type="caution">
    <text evidence="3">The sequence shown here is derived from an EMBL/GenBank/DDBJ whole genome shotgun (WGS) entry which is preliminary data.</text>
</comment>
<dbReference type="AlphaFoldDB" id="A0AAD1X6Q5"/>
<feature type="region of interest" description="Disordered" evidence="1">
    <location>
        <begin position="20"/>
        <end position="42"/>
    </location>
</feature>
<dbReference type="EMBL" id="CAMPGE010003992">
    <property type="protein sequence ID" value="CAI2362834.1"/>
    <property type="molecule type" value="Genomic_DNA"/>
</dbReference>
<name>A0AAD1X6Q5_EUPCR</name>
<accession>A0AAD1X6Q5</accession>